<feature type="domain" description="Heterokaryon incompatibility" evidence="1">
    <location>
        <begin position="43"/>
        <end position="135"/>
    </location>
</feature>
<protein>
    <submittedName>
        <fullName evidence="2">Putative Heterokaryon incompatibility protein 6, OR allele</fullName>
    </submittedName>
</protein>
<keyword evidence="3" id="KW-1185">Reference proteome</keyword>
<dbReference type="PANTHER" id="PTHR24148">
    <property type="entry name" value="ANKYRIN REPEAT DOMAIN-CONTAINING PROTEIN 39 HOMOLOG-RELATED"/>
    <property type="match status" value="1"/>
</dbReference>
<evidence type="ECO:0000313" key="3">
    <source>
        <dbReference type="Proteomes" id="UP000005446"/>
    </source>
</evidence>
<dbReference type="PANTHER" id="PTHR24148:SF77">
    <property type="entry name" value="HETEROKARYON INCOMPATIBILITY DOMAIN-CONTAINING PROTEIN"/>
    <property type="match status" value="1"/>
</dbReference>
<evidence type="ECO:0000313" key="2">
    <source>
        <dbReference type="EMBL" id="EHK98789.1"/>
    </source>
</evidence>
<dbReference type="InParanoid" id="H0ERH8"/>
<reference evidence="2 3" key="1">
    <citation type="journal article" date="2012" name="Eukaryot. Cell">
        <title>Genome sequence of the fungus Glarea lozoyensis: the first genome sequence of a species from the Helotiaceae family.</title>
        <authorList>
            <person name="Youssar L."/>
            <person name="Gruening B.A."/>
            <person name="Erxleben A."/>
            <person name="Guenther S."/>
            <person name="Huettel W."/>
        </authorList>
    </citation>
    <scope>NUCLEOTIDE SEQUENCE [LARGE SCALE GENOMIC DNA]</scope>
    <source>
        <strain evidence="3">ATCC 74030 / MF5533</strain>
    </source>
</reference>
<dbReference type="Pfam" id="PF06985">
    <property type="entry name" value="HET"/>
    <property type="match status" value="1"/>
</dbReference>
<dbReference type="HOGENOM" id="CLU_912316_0_0_1"/>
<gene>
    <name evidence="2" type="ORF">M7I_5297</name>
</gene>
<dbReference type="Proteomes" id="UP000005446">
    <property type="component" value="Unassembled WGS sequence"/>
</dbReference>
<dbReference type="EMBL" id="AGUE01000135">
    <property type="protein sequence ID" value="EHK98789.1"/>
    <property type="molecule type" value="Genomic_DNA"/>
</dbReference>
<dbReference type="OrthoDB" id="3600004at2759"/>
<accession>H0ERH8</accession>
<name>H0ERH8_GLAL7</name>
<dbReference type="InterPro" id="IPR010730">
    <property type="entry name" value="HET"/>
</dbReference>
<dbReference type="AlphaFoldDB" id="H0ERH8"/>
<comment type="caution">
    <text evidence="2">The sequence shown here is derived from an EMBL/GenBank/DDBJ whole genome shotgun (WGS) entry which is preliminary data.</text>
</comment>
<sequence length="305" mass="34921">MSTHSYQPLTPRQFRVLRLLPGAYSAPIETTLRHVNLEDKPKFDALSYQWGPESSNNSQILVDKTPFTIRDNLFLFLKRFRASSQNAQELYIDALCINQQDVGEKGHQVAMMSEIYPRAKKVLVWLGEHDEHSQKIFAGAGFQDWVSAAVRVFKDDNERLDAWTKVVDILLDNKLVNNNTFVIATIATAFDQFGFLKPERKSWILPQTKTRQPAEQLVADIRSWRTSQKDSGNWYTLHSIPESHQPPGMQFQQLDEPLWSQYSTLRNTMARKAAAVNALGVNNMNNMNNMNSMNNPDRLAHIANT</sequence>
<proteinExistence type="predicted"/>
<evidence type="ECO:0000259" key="1">
    <source>
        <dbReference type="Pfam" id="PF06985"/>
    </source>
</evidence>
<organism evidence="2 3">
    <name type="scientific">Glarea lozoyensis (strain ATCC 74030 / MF5533)</name>
    <dbReference type="NCBI Taxonomy" id="1104152"/>
    <lineage>
        <taxon>Eukaryota</taxon>
        <taxon>Fungi</taxon>
        <taxon>Dikarya</taxon>
        <taxon>Ascomycota</taxon>
        <taxon>Pezizomycotina</taxon>
        <taxon>Leotiomycetes</taxon>
        <taxon>Helotiales</taxon>
        <taxon>Helotiaceae</taxon>
        <taxon>Glarea</taxon>
    </lineage>
</organism>
<dbReference type="InterPro" id="IPR052895">
    <property type="entry name" value="HetReg/Transcr_Mod"/>
</dbReference>